<evidence type="ECO:0000313" key="1">
    <source>
        <dbReference type="EMBL" id="EYC23583.1"/>
    </source>
</evidence>
<evidence type="ECO:0000313" key="2">
    <source>
        <dbReference type="Proteomes" id="UP000024635"/>
    </source>
</evidence>
<dbReference type="Proteomes" id="UP000024635">
    <property type="component" value="Unassembled WGS sequence"/>
</dbReference>
<keyword evidence="2" id="KW-1185">Reference proteome</keyword>
<reference evidence="2" key="1">
    <citation type="journal article" date="2015" name="Nat. Genet.">
        <title>The genome and transcriptome of the zoonotic hookworm Ancylostoma ceylanicum identify infection-specific gene families.</title>
        <authorList>
            <person name="Schwarz E.M."/>
            <person name="Hu Y."/>
            <person name="Antoshechkin I."/>
            <person name="Miller M.M."/>
            <person name="Sternberg P.W."/>
            <person name="Aroian R.V."/>
        </authorList>
    </citation>
    <scope>NUCLEOTIDE SEQUENCE</scope>
    <source>
        <strain evidence="2">HY135</strain>
    </source>
</reference>
<sequence length="131" mass="14778">MSAESDSSRCADSNDVIEIRKKWLKTLLSRQNVILTWKSFPVRKQRGSDEKLRLFIGMNFSTAATIDRTSISVLGNNAVFSVRFHCGMKPLVQPAEIFGILGQRTPYFSGFSMSSRDLKYICVLSSPSMFK</sequence>
<dbReference type="EMBL" id="JARK01001351">
    <property type="protein sequence ID" value="EYC23583.1"/>
    <property type="molecule type" value="Genomic_DNA"/>
</dbReference>
<accession>A0A016VA53</accession>
<protein>
    <submittedName>
        <fullName evidence="1">Uncharacterized protein</fullName>
    </submittedName>
</protein>
<dbReference type="AlphaFoldDB" id="A0A016VA53"/>
<proteinExistence type="predicted"/>
<gene>
    <name evidence="1" type="primary">Acey_s0015.g2731</name>
    <name evidence="1" type="ORF">Y032_0015g2731</name>
</gene>
<name>A0A016VA53_9BILA</name>
<comment type="caution">
    <text evidence="1">The sequence shown here is derived from an EMBL/GenBank/DDBJ whole genome shotgun (WGS) entry which is preliminary data.</text>
</comment>
<organism evidence="1 2">
    <name type="scientific">Ancylostoma ceylanicum</name>
    <dbReference type="NCBI Taxonomy" id="53326"/>
    <lineage>
        <taxon>Eukaryota</taxon>
        <taxon>Metazoa</taxon>
        <taxon>Ecdysozoa</taxon>
        <taxon>Nematoda</taxon>
        <taxon>Chromadorea</taxon>
        <taxon>Rhabditida</taxon>
        <taxon>Rhabditina</taxon>
        <taxon>Rhabditomorpha</taxon>
        <taxon>Strongyloidea</taxon>
        <taxon>Ancylostomatidae</taxon>
        <taxon>Ancylostomatinae</taxon>
        <taxon>Ancylostoma</taxon>
    </lineage>
</organism>